<dbReference type="CDD" id="cd23159">
    <property type="entry name" value="Prefoldin_URI1"/>
    <property type="match status" value="1"/>
</dbReference>
<evidence type="ECO:0000256" key="1">
    <source>
        <dbReference type="ARBA" id="ARBA00004123"/>
    </source>
</evidence>
<dbReference type="InterPro" id="IPR004127">
    <property type="entry name" value="Prefoldin_subunit_alpha"/>
</dbReference>
<keyword evidence="4" id="KW-0175">Coiled coil</keyword>
<dbReference type="Proteomes" id="UP000268093">
    <property type="component" value="Unassembled WGS sequence"/>
</dbReference>
<dbReference type="GO" id="GO:0003714">
    <property type="term" value="F:transcription corepressor activity"/>
    <property type="evidence" value="ECO:0007669"/>
    <property type="project" value="TreeGrafter"/>
</dbReference>
<feature type="non-terminal residue" evidence="7">
    <location>
        <position position="1"/>
    </location>
</feature>
<keyword evidence="2" id="KW-0539">Nucleus</keyword>
<gene>
    <name evidence="7" type="ORF">BC936DRAFT_145977</name>
</gene>
<dbReference type="PANTHER" id="PTHR15111">
    <property type="entry name" value="RNA POLYMERASE II SUBUNIT 5-MEDIATING PROTEIN NNX3"/>
    <property type="match status" value="1"/>
</dbReference>
<feature type="compositionally biased region" description="Acidic residues" evidence="5">
    <location>
        <begin position="263"/>
        <end position="274"/>
    </location>
</feature>
<evidence type="ECO:0000256" key="4">
    <source>
        <dbReference type="SAM" id="Coils"/>
    </source>
</evidence>
<comment type="subcellular location">
    <subcellularLocation>
        <location evidence="1">Nucleus</location>
    </subcellularLocation>
</comment>
<sequence>SIRIDCITKIDKPQFRSCWTFVCLGRTFKSVMAMDFDLNEVAKYSDKINKSLRSIESALENWRTYEKEYDTLRDTLSTLPTETTYDIMVPIGKLAFMSGKMIHTNEILVLLGDNWFAEQSSNQASAIVRRRQQFVKENIKNLEEQLADSRARAGITLGLFKVDRQETSSFHCILQLNEEGLPFVDIREEITADEFRAAESDRKNFLSESRFVSSSRHKSPLEIAEDAELLRKLRELEEEEDKEFDGEQKNDKKREHKERDESTTEGDDEDLGEDFFDHLDDIEHAGRESAELAEMEEIGEVGSARLTTMPGTETSHPLIAAATLQSHRDFSSVIRSPADIYTQMLSLDISSNQVADQVAGNPQISSFSDVATTNLDYEHETVLTAHTVVVAREEILVPRHEPPQVRVADKGTKKMSKFKQTINDQRQAMRDQTMMNTNNIFELPSRTPEKIVAMKHAVIEREPENVNEDEIEADMLQREITAEYYRHRHDIVASQGGFTFAEESIPEFEAIEEDLPLSLDNISNFQQQEETLPKKISRFKTARMADAGNHHVI</sequence>
<dbReference type="InterPro" id="IPR009053">
    <property type="entry name" value="Prefoldin"/>
</dbReference>
<name>A0A433DN89_9FUNG</name>
<dbReference type="GO" id="GO:0019212">
    <property type="term" value="F:phosphatase inhibitor activity"/>
    <property type="evidence" value="ECO:0007669"/>
    <property type="project" value="TreeGrafter"/>
</dbReference>
<organism evidence="7 8">
    <name type="scientific">Jimgerdemannia flammicorona</name>
    <dbReference type="NCBI Taxonomy" id="994334"/>
    <lineage>
        <taxon>Eukaryota</taxon>
        <taxon>Fungi</taxon>
        <taxon>Fungi incertae sedis</taxon>
        <taxon>Mucoromycota</taxon>
        <taxon>Mucoromycotina</taxon>
        <taxon>Endogonomycetes</taxon>
        <taxon>Endogonales</taxon>
        <taxon>Endogonaceae</taxon>
        <taxon>Jimgerdemannia</taxon>
    </lineage>
</organism>
<dbReference type="PANTHER" id="PTHR15111:SF0">
    <property type="entry name" value="UNCONVENTIONAL PREFOLDIN RPB5 INTERACTOR 1"/>
    <property type="match status" value="1"/>
</dbReference>
<evidence type="ECO:0000313" key="7">
    <source>
        <dbReference type="EMBL" id="RUP52350.1"/>
    </source>
</evidence>
<comment type="similarity">
    <text evidence="3">Belongs to the RNA polymerase II subunit 5-mediating protein family.</text>
</comment>
<evidence type="ECO:0000256" key="5">
    <source>
        <dbReference type="SAM" id="MobiDB-lite"/>
    </source>
</evidence>
<feature type="compositionally biased region" description="Basic and acidic residues" evidence="5">
    <location>
        <begin position="245"/>
        <end position="262"/>
    </location>
</feature>
<evidence type="ECO:0000256" key="2">
    <source>
        <dbReference type="ARBA" id="ARBA00023242"/>
    </source>
</evidence>
<dbReference type="Gene3D" id="1.10.287.370">
    <property type="match status" value="1"/>
</dbReference>
<dbReference type="SUPFAM" id="SSF46579">
    <property type="entry name" value="Prefoldin"/>
    <property type="match status" value="1"/>
</dbReference>
<dbReference type="GO" id="GO:0000122">
    <property type="term" value="P:negative regulation of transcription by RNA polymerase II"/>
    <property type="evidence" value="ECO:0007669"/>
    <property type="project" value="TreeGrafter"/>
</dbReference>
<dbReference type="InterPro" id="IPR052255">
    <property type="entry name" value="RNA_pol_II_subunit5-mediator"/>
</dbReference>
<dbReference type="GO" id="GO:0003682">
    <property type="term" value="F:chromatin binding"/>
    <property type="evidence" value="ECO:0007669"/>
    <property type="project" value="TreeGrafter"/>
</dbReference>
<dbReference type="OrthoDB" id="21413at2759"/>
<feature type="domain" description="DUF3835" evidence="6">
    <location>
        <begin position="455"/>
        <end position="544"/>
    </location>
</feature>
<dbReference type="EMBL" id="RBNI01000048">
    <property type="protein sequence ID" value="RUP52350.1"/>
    <property type="molecule type" value="Genomic_DNA"/>
</dbReference>
<accession>A0A433DN89</accession>
<keyword evidence="8" id="KW-1185">Reference proteome</keyword>
<dbReference type="InterPro" id="IPR024325">
    <property type="entry name" value="DUF3835"/>
</dbReference>
<dbReference type="GO" id="GO:0005634">
    <property type="term" value="C:nucleus"/>
    <property type="evidence" value="ECO:0007669"/>
    <property type="project" value="UniProtKB-SubCell"/>
</dbReference>
<feature type="coiled-coil region" evidence="4">
    <location>
        <begin position="125"/>
        <end position="152"/>
    </location>
</feature>
<proteinExistence type="inferred from homology"/>
<evidence type="ECO:0000313" key="8">
    <source>
        <dbReference type="Proteomes" id="UP000268093"/>
    </source>
</evidence>
<dbReference type="Pfam" id="PF02996">
    <property type="entry name" value="Prefoldin"/>
    <property type="match status" value="1"/>
</dbReference>
<feature type="region of interest" description="Disordered" evidence="5">
    <location>
        <begin position="238"/>
        <end position="274"/>
    </location>
</feature>
<evidence type="ECO:0000259" key="6">
    <source>
        <dbReference type="Pfam" id="PF12927"/>
    </source>
</evidence>
<comment type="caution">
    <text evidence="7">The sequence shown here is derived from an EMBL/GenBank/DDBJ whole genome shotgun (WGS) entry which is preliminary data.</text>
</comment>
<dbReference type="Pfam" id="PF12927">
    <property type="entry name" value="DUF3835"/>
    <property type="match status" value="1"/>
</dbReference>
<dbReference type="AlphaFoldDB" id="A0A433DN89"/>
<protein>
    <recommendedName>
        <fullName evidence="6">DUF3835 domain-containing protein</fullName>
    </recommendedName>
</protein>
<reference evidence="7 8" key="1">
    <citation type="journal article" date="2018" name="New Phytol.">
        <title>Phylogenomics of Endogonaceae and evolution of mycorrhizas within Mucoromycota.</title>
        <authorList>
            <person name="Chang Y."/>
            <person name="Desiro A."/>
            <person name="Na H."/>
            <person name="Sandor L."/>
            <person name="Lipzen A."/>
            <person name="Clum A."/>
            <person name="Barry K."/>
            <person name="Grigoriev I.V."/>
            <person name="Martin F.M."/>
            <person name="Stajich J.E."/>
            <person name="Smith M.E."/>
            <person name="Bonito G."/>
            <person name="Spatafora J.W."/>
        </authorList>
    </citation>
    <scope>NUCLEOTIDE SEQUENCE [LARGE SCALE GENOMIC DNA]</scope>
    <source>
        <strain evidence="7 8">GMNB39</strain>
    </source>
</reference>
<evidence type="ECO:0000256" key="3">
    <source>
        <dbReference type="ARBA" id="ARBA00038295"/>
    </source>
</evidence>